<dbReference type="PANTHER" id="PTHR48098:SF1">
    <property type="entry name" value="DIACYLGLYCEROL ACYLTRANSFERASE_MYCOLYLTRANSFERASE AG85A"/>
    <property type="match status" value="1"/>
</dbReference>
<sequence>MVFILAMARASVVPAAATGQLVLDTVHGRSLEKSLTEESPDRTVAIYLPPSYAESPGRRYPVLYLLHGIGATHEDWMSPDASEGWGSIPALMDEAIAEHRVAEFIIVAPNEMTRGGGSWYTNSEVIGAWEDFTTVDLVEYVDAHYRTLPKAASRGIAGHSMGGYGAIMLGMKHPDVFQVVYGISSALLGFAENTDLSEENLGFARAGAATPETLNPREDAMAASILCVAQAFSPDPQRPPFLVDLPYELREGRLQKAPECYSRWQSKMPLYVAPTYEKGLRELRGLRFDAGRYDQYTHIPPTNRAFSQLLTDMGIPHTFEEYNGDHRDRLWGGEGRLATEVLPWFSRVLSLE</sequence>
<protein>
    <submittedName>
        <fullName evidence="1">Esterase</fullName>
    </submittedName>
</protein>
<comment type="caution">
    <text evidence="1">The sequence shown here is derived from an EMBL/GenBank/DDBJ whole genome shotgun (WGS) entry which is preliminary data.</text>
</comment>
<dbReference type="PANTHER" id="PTHR48098">
    <property type="entry name" value="ENTEROCHELIN ESTERASE-RELATED"/>
    <property type="match status" value="1"/>
</dbReference>
<evidence type="ECO:0000313" key="2">
    <source>
        <dbReference type="Proteomes" id="UP000697710"/>
    </source>
</evidence>
<dbReference type="InterPro" id="IPR029058">
    <property type="entry name" value="AB_hydrolase_fold"/>
</dbReference>
<reference evidence="1" key="2">
    <citation type="journal article" date="2021" name="Microbiome">
        <title>Successional dynamics and alternative stable states in a saline activated sludge microbial community over 9 years.</title>
        <authorList>
            <person name="Wang Y."/>
            <person name="Ye J."/>
            <person name="Ju F."/>
            <person name="Liu L."/>
            <person name="Boyd J.A."/>
            <person name="Deng Y."/>
            <person name="Parks D.H."/>
            <person name="Jiang X."/>
            <person name="Yin X."/>
            <person name="Woodcroft B.J."/>
            <person name="Tyson G.W."/>
            <person name="Hugenholtz P."/>
            <person name="Polz M.F."/>
            <person name="Zhang T."/>
        </authorList>
    </citation>
    <scope>NUCLEOTIDE SEQUENCE</scope>
    <source>
        <strain evidence="1">HKST-UBA01</strain>
    </source>
</reference>
<organism evidence="1 2">
    <name type="scientific">Eiseniibacteriota bacterium</name>
    <dbReference type="NCBI Taxonomy" id="2212470"/>
    <lineage>
        <taxon>Bacteria</taxon>
        <taxon>Candidatus Eiseniibacteriota</taxon>
    </lineage>
</organism>
<dbReference type="InterPro" id="IPR050583">
    <property type="entry name" value="Mycobacterial_A85_antigen"/>
</dbReference>
<dbReference type="Gene3D" id="3.40.50.1820">
    <property type="entry name" value="alpha/beta hydrolase"/>
    <property type="match status" value="1"/>
</dbReference>
<proteinExistence type="predicted"/>
<accession>A0A956RMM8</accession>
<dbReference type="GO" id="GO:0016747">
    <property type="term" value="F:acyltransferase activity, transferring groups other than amino-acyl groups"/>
    <property type="evidence" value="ECO:0007669"/>
    <property type="project" value="TreeGrafter"/>
</dbReference>
<reference evidence="1" key="1">
    <citation type="submission" date="2020-04" db="EMBL/GenBank/DDBJ databases">
        <authorList>
            <person name="Zhang T."/>
        </authorList>
    </citation>
    <scope>NUCLEOTIDE SEQUENCE</scope>
    <source>
        <strain evidence="1">HKST-UBA01</strain>
    </source>
</reference>
<dbReference type="Pfam" id="PF00756">
    <property type="entry name" value="Esterase"/>
    <property type="match status" value="1"/>
</dbReference>
<dbReference type="Proteomes" id="UP000697710">
    <property type="component" value="Unassembled WGS sequence"/>
</dbReference>
<dbReference type="InterPro" id="IPR000801">
    <property type="entry name" value="Esterase-like"/>
</dbReference>
<dbReference type="SUPFAM" id="SSF53474">
    <property type="entry name" value="alpha/beta-Hydrolases"/>
    <property type="match status" value="1"/>
</dbReference>
<evidence type="ECO:0000313" key="1">
    <source>
        <dbReference type="EMBL" id="MCA9726208.1"/>
    </source>
</evidence>
<dbReference type="EMBL" id="JAGQHR010000010">
    <property type="protein sequence ID" value="MCA9726208.1"/>
    <property type="molecule type" value="Genomic_DNA"/>
</dbReference>
<dbReference type="AlphaFoldDB" id="A0A956RMM8"/>
<gene>
    <name evidence="1" type="ORF">KC729_00890</name>
</gene>
<name>A0A956RMM8_UNCEI</name>